<sequence length="1120" mass="120995">MSDVVTVIDLLLPNLVIRRFFSIAFATGTLVLVSLVSVPIAATAQKTPRFDAAINTAATPVDGSINPAVTAPEASNLVLSAVLQTTAESSAFGRDDMPGRPAIALANAPVHGIIECRHDDGSPLPDDHWSGCSIVVTSVADRRLTERATLVRADQTEPDSPNAIAPEPANTDQSVGRWEFHLADTLPEGVYELRLDTHTPPTSRWRGLLHLDRNLLKDRGDTTASIRTPETWPLIVLPSETTTSTELASSTDQESSPPDGTTTPRKCLVRWSGFPEIDPESDASNAGTTVTSRFSWVLSGAAPTGSTPSQRWASIMNSIEQRLDTIVASAADGIVFDEASPTASADEKERRELLTRCVQAKANRLGLELWQTTTLTNDPRSSEPSSVVEGDSPVDATREENANVALVRITRRTGPAAASPRLSVASFLRPSPQTIRGHFPPMMHAASDAEMLWFGCDGCVTELAGDKQIANPASTSAASPQIQLPLMQRDDAFAANTWLQDWSRWAIRHTQSNSLKRICRHGLLIDETLLNGEAIPESGSVRGAIQLWQTCWADDSRWLTNSSLRDDRQSVNSLVHVRHANIDGNTAIVCINQAPWPMRVTLPIAELAKWSTTPPPPIESVRLIQPTVQSTVTSIVIPASATSVCCCSGQISPTIQYAVEIEDARSRVTTLTRQVTTIVENLGLLGELAGMTSVATSPAHTMVASNHHSATRGVSAPQSATANDAGSSSWASALWSSDRWNVTRVITPSDNSTPPRGQTASSVSTAVDRLGDRTMTATQSSSQPTCRNLITNGGFEQPHEIGIPGWMHAHHPANAVIVDSLIYSEGANAIRMCGKDESGAASWMISREVNRPIAGRIGISMSIRGEAPSETDMTKASNKSSTNEPAEIRVAIEGERDGQPIRRSKTIKFANDGKWRVGRLVLEWLDVDPQKDQNLRVTIDNFSTSAVWIDDVVVTDYFASTAERSELQSLAYLAVQGLQHSDLKPAALLLKNYWANDLLRIAEHTTVSMLTENEQDSANRTSSRSRFPFDVGTLPTPIWRDGAAPTTAIDSLAPRSTPAAPATRSDSPLPESADAPRTTGNDARVKAEPNQSSKHTKAESEPSETLAGRIRRWLPTPLRF</sequence>
<feature type="region of interest" description="Disordered" evidence="1">
    <location>
        <begin position="234"/>
        <end position="266"/>
    </location>
</feature>
<organism evidence="3 4">
    <name type="scientific">Aporhodopirellula rubra</name>
    <dbReference type="NCBI Taxonomy" id="980271"/>
    <lineage>
        <taxon>Bacteria</taxon>
        <taxon>Pseudomonadati</taxon>
        <taxon>Planctomycetota</taxon>
        <taxon>Planctomycetia</taxon>
        <taxon>Pirellulales</taxon>
        <taxon>Pirellulaceae</taxon>
        <taxon>Aporhodopirellula</taxon>
    </lineage>
</organism>
<dbReference type="RefSeq" id="WP_184305849.1">
    <property type="nucleotide sequence ID" value="NZ_JACHXU010000011.1"/>
</dbReference>
<feature type="region of interest" description="Disordered" evidence="1">
    <location>
        <begin position="153"/>
        <end position="174"/>
    </location>
</feature>
<feature type="compositionally biased region" description="Polar residues" evidence="1">
    <location>
        <begin position="716"/>
        <end position="725"/>
    </location>
</feature>
<keyword evidence="2" id="KW-0472">Membrane</keyword>
<feature type="compositionally biased region" description="Low complexity" evidence="1">
    <location>
        <begin position="239"/>
        <end position="251"/>
    </location>
</feature>
<feature type="region of interest" description="Disordered" evidence="1">
    <location>
        <begin position="1038"/>
        <end position="1120"/>
    </location>
</feature>
<keyword evidence="4" id="KW-1185">Reference proteome</keyword>
<dbReference type="Gene3D" id="2.60.120.260">
    <property type="entry name" value="Galactose-binding domain-like"/>
    <property type="match status" value="1"/>
</dbReference>
<feature type="compositionally biased region" description="Polar residues" evidence="1">
    <location>
        <begin position="375"/>
        <end position="385"/>
    </location>
</feature>
<dbReference type="Proteomes" id="UP000536179">
    <property type="component" value="Unassembled WGS sequence"/>
</dbReference>
<feature type="region of interest" description="Disordered" evidence="1">
    <location>
        <begin position="704"/>
        <end position="725"/>
    </location>
</feature>
<accession>A0A7W5DZQ2</accession>
<keyword evidence="2" id="KW-0812">Transmembrane</keyword>
<dbReference type="AlphaFoldDB" id="A0A7W5DZQ2"/>
<feature type="compositionally biased region" description="Low complexity" evidence="1">
    <location>
        <begin position="1053"/>
        <end position="1065"/>
    </location>
</feature>
<feature type="region of interest" description="Disordered" evidence="1">
    <location>
        <begin position="864"/>
        <end position="884"/>
    </location>
</feature>
<name>A0A7W5DZQ2_9BACT</name>
<comment type="caution">
    <text evidence="3">The sequence shown here is derived from an EMBL/GenBank/DDBJ whole genome shotgun (WGS) entry which is preliminary data.</text>
</comment>
<feature type="compositionally biased region" description="Polar residues" evidence="1">
    <location>
        <begin position="874"/>
        <end position="884"/>
    </location>
</feature>
<protein>
    <submittedName>
        <fullName evidence="3">Uncharacterized protein</fullName>
    </submittedName>
</protein>
<evidence type="ECO:0000256" key="1">
    <source>
        <dbReference type="SAM" id="MobiDB-lite"/>
    </source>
</evidence>
<evidence type="ECO:0000256" key="2">
    <source>
        <dbReference type="SAM" id="Phobius"/>
    </source>
</evidence>
<feature type="compositionally biased region" description="Polar residues" evidence="1">
    <location>
        <begin position="252"/>
        <end position="264"/>
    </location>
</feature>
<reference evidence="3 4" key="1">
    <citation type="submission" date="2020-08" db="EMBL/GenBank/DDBJ databases">
        <title>Genomic Encyclopedia of Type Strains, Phase III (KMG-III): the genomes of soil and plant-associated and newly described type strains.</title>
        <authorList>
            <person name="Whitman W."/>
        </authorList>
    </citation>
    <scope>NUCLEOTIDE SEQUENCE [LARGE SCALE GENOMIC DNA]</scope>
    <source>
        <strain evidence="3 4">CECT 8075</strain>
    </source>
</reference>
<evidence type="ECO:0000313" key="4">
    <source>
        <dbReference type="Proteomes" id="UP000536179"/>
    </source>
</evidence>
<feature type="transmembrane region" description="Helical" evidence="2">
    <location>
        <begin position="20"/>
        <end position="42"/>
    </location>
</feature>
<keyword evidence="2" id="KW-1133">Transmembrane helix</keyword>
<proteinExistence type="predicted"/>
<gene>
    <name evidence="3" type="ORF">FHS27_003338</name>
</gene>
<feature type="region of interest" description="Disordered" evidence="1">
    <location>
        <begin position="375"/>
        <end position="398"/>
    </location>
</feature>
<evidence type="ECO:0000313" key="3">
    <source>
        <dbReference type="EMBL" id="MBB3207513.1"/>
    </source>
</evidence>
<dbReference type="EMBL" id="JACHXU010000011">
    <property type="protein sequence ID" value="MBB3207513.1"/>
    <property type="molecule type" value="Genomic_DNA"/>
</dbReference>